<dbReference type="OrthoDB" id="270864at2759"/>
<dbReference type="InterPro" id="IPR007246">
    <property type="entry name" value="Gaa1"/>
</dbReference>
<name>A0A1X0NIY4_9TRYP</name>
<dbReference type="PANTHER" id="PTHR13304:SF0">
    <property type="entry name" value="GLYCOSYLPHOSPHATIDYLINOSITOL ANCHOR ATTACHMENT 1 PROTEIN"/>
    <property type="match status" value="1"/>
</dbReference>
<feature type="transmembrane region" description="Helical" evidence="1">
    <location>
        <begin position="16"/>
        <end position="35"/>
    </location>
</feature>
<dbReference type="EMBL" id="NBCO01000048">
    <property type="protein sequence ID" value="ORC84149.1"/>
    <property type="molecule type" value="Genomic_DNA"/>
</dbReference>
<dbReference type="GeneID" id="39990226"/>
<proteinExistence type="predicted"/>
<comment type="caution">
    <text evidence="2">The sequence shown here is derived from an EMBL/GenBank/DDBJ whole genome shotgun (WGS) entry which is preliminary data.</text>
</comment>
<sequence length="463" mass="51958">MRRSRLVGILEKRGGHIAPFLLLVGLILIGGIPAIKPRRNFIDESAVSIGEIPVLISLSDMSHPDTTVHQSHRIVHGRRSVGSEIIAIYVNKAEKASVILGNALIAVLRKRENMACDTHFYFVANTDKDWPIPNSFVRSALVINVSSLNTRNLCFGVYGKNGMQPNQDLFNVAVSMAKEWGLKVDVLCQNPYTTYSLSRSMYEHYITALQTALIAPQYPQPWHSFRSHGISSLSISTVKSDENYNRSDAFSMVAMLEQIIATLSYLDERFHHSTSVWVPLSVTHYIEYDIAQFGIMLLVASLLSTGYSIYKVKGLNLSPYVMIIWITPFIVSIATEWFETLGFFLSSILLLIILSTFDWDLSWLTINAVVLCLLIILQPAAGLIMGSGVALQLLFLHVKCQNVMLLALGSLCSWAIFFYFVHVLNLRGYDIHTTGGIYLSFFVYPNALWVSSRLIRSIVYYKG</sequence>
<dbReference type="GO" id="GO:0016255">
    <property type="term" value="P:attachment of GPI anchor to protein"/>
    <property type="evidence" value="ECO:0007669"/>
    <property type="project" value="TreeGrafter"/>
</dbReference>
<keyword evidence="3" id="KW-1185">Reference proteome</keyword>
<evidence type="ECO:0000313" key="3">
    <source>
        <dbReference type="Proteomes" id="UP000192257"/>
    </source>
</evidence>
<dbReference type="AlphaFoldDB" id="A0A1X0NIY4"/>
<evidence type="ECO:0000256" key="1">
    <source>
        <dbReference type="SAM" id="Phobius"/>
    </source>
</evidence>
<dbReference type="RefSeq" id="XP_028878215.1">
    <property type="nucleotide sequence ID" value="XM_029030446.1"/>
</dbReference>
<dbReference type="Proteomes" id="UP000192257">
    <property type="component" value="Unassembled WGS sequence"/>
</dbReference>
<organism evidence="2 3">
    <name type="scientific">Trypanosoma theileri</name>
    <dbReference type="NCBI Taxonomy" id="67003"/>
    <lineage>
        <taxon>Eukaryota</taxon>
        <taxon>Discoba</taxon>
        <taxon>Euglenozoa</taxon>
        <taxon>Kinetoplastea</taxon>
        <taxon>Metakinetoplastina</taxon>
        <taxon>Trypanosomatida</taxon>
        <taxon>Trypanosomatidae</taxon>
        <taxon>Trypanosoma</taxon>
    </lineage>
</organism>
<keyword evidence="1" id="KW-0472">Membrane</keyword>
<dbReference type="VEuPathDB" id="TriTrypDB:TM35_000481100"/>
<feature type="transmembrane region" description="Helical" evidence="1">
    <location>
        <begin position="290"/>
        <end position="310"/>
    </location>
</feature>
<gene>
    <name evidence="2" type="ORF">TM35_000481100</name>
</gene>
<keyword evidence="1" id="KW-0812">Transmembrane</keyword>
<keyword evidence="1" id="KW-1133">Transmembrane helix</keyword>
<feature type="transmembrane region" description="Helical" evidence="1">
    <location>
        <begin position="316"/>
        <end position="334"/>
    </location>
</feature>
<accession>A0A1X0NIY4</accession>
<dbReference type="Pfam" id="PF04114">
    <property type="entry name" value="Gaa1"/>
    <property type="match status" value="1"/>
</dbReference>
<protein>
    <submittedName>
        <fullName evidence="2">Putative GPI transamidase component GAA1</fullName>
    </submittedName>
</protein>
<feature type="transmembrane region" description="Helical" evidence="1">
    <location>
        <begin position="403"/>
        <end position="424"/>
    </location>
</feature>
<dbReference type="GO" id="GO:0042765">
    <property type="term" value="C:GPI-anchor transamidase complex"/>
    <property type="evidence" value="ECO:0007669"/>
    <property type="project" value="InterPro"/>
</dbReference>
<dbReference type="PANTHER" id="PTHR13304">
    <property type="entry name" value="GLYCOSYLPHOSPHATIDYLINOSITOL ANCHOR ATTACHMENT 1 PROTEIN"/>
    <property type="match status" value="1"/>
</dbReference>
<reference evidence="2 3" key="1">
    <citation type="submission" date="2017-03" db="EMBL/GenBank/DDBJ databases">
        <title>An alternative strategy for trypanosome survival in the mammalian bloodstream revealed through genome and transcriptome analysis of the ubiquitous bovine parasite Trypanosoma (Megatrypanum) theileri.</title>
        <authorList>
            <person name="Kelly S."/>
            <person name="Ivens A."/>
            <person name="Mott A."/>
            <person name="O'Neill E."/>
            <person name="Emms D."/>
            <person name="Macleod O."/>
            <person name="Voorheis P."/>
            <person name="Matthews J."/>
            <person name="Matthews K."/>
            <person name="Carrington M."/>
        </authorList>
    </citation>
    <scope>NUCLEOTIDE SEQUENCE [LARGE SCALE GENOMIC DNA]</scope>
    <source>
        <strain evidence="2">Edinburgh</strain>
    </source>
</reference>
<evidence type="ECO:0000313" key="2">
    <source>
        <dbReference type="EMBL" id="ORC84149.1"/>
    </source>
</evidence>
<feature type="transmembrane region" description="Helical" evidence="1">
    <location>
        <begin position="363"/>
        <end position="396"/>
    </location>
</feature>
<feature type="transmembrane region" description="Helical" evidence="1">
    <location>
        <begin position="436"/>
        <end position="455"/>
    </location>
</feature>